<feature type="region of interest" description="Disordered" evidence="1">
    <location>
        <begin position="1"/>
        <end position="51"/>
    </location>
</feature>
<gene>
    <name evidence="2" type="ORF">PCOR1329_LOCUS78649</name>
</gene>
<feature type="compositionally biased region" description="Acidic residues" evidence="1">
    <location>
        <begin position="1"/>
        <end position="30"/>
    </location>
</feature>
<organism evidence="2 3">
    <name type="scientific">Prorocentrum cordatum</name>
    <dbReference type="NCBI Taxonomy" id="2364126"/>
    <lineage>
        <taxon>Eukaryota</taxon>
        <taxon>Sar</taxon>
        <taxon>Alveolata</taxon>
        <taxon>Dinophyceae</taxon>
        <taxon>Prorocentrales</taxon>
        <taxon>Prorocentraceae</taxon>
        <taxon>Prorocentrum</taxon>
    </lineage>
</organism>
<protein>
    <submittedName>
        <fullName evidence="2">Uncharacterized protein</fullName>
    </submittedName>
</protein>
<dbReference type="EMBL" id="CAUYUJ010020987">
    <property type="protein sequence ID" value="CAK0901832.1"/>
    <property type="molecule type" value="Genomic_DNA"/>
</dbReference>
<evidence type="ECO:0000313" key="3">
    <source>
        <dbReference type="Proteomes" id="UP001189429"/>
    </source>
</evidence>
<comment type="caution">
    <text evidence="2">The sequence shown here is derived from an EMBL/GenBank/DDBJ whole genome shotgun (WGS) entry which is preliminary data.</text>
</comment>
<evidence type="ECO:0000313" key="2">
    <source>
        <dbReference type="EMBL" id="CAK0901832.1"/>
    </source>
</evidence>
<name>A0ABN9XPH9_9DINO</name>
<reference evidence="2" key="1">
    <citation type="submission" date="2023-10" db="EMBL/GenBank/DDBJ databases">
        <authorList>
            <person name="Chen Y."/>
            <person name="Shah S."/>
            <person name="Dougan E. K."/>
            <person name="Thang M."/>
            <person name="Chan C."/>
        </authorList>
    </citation>
    <scope>NUCLEOTIDE SEQUENCE [LARGE SCALE GENOMIC DNA]</scope>
</reference>
<accession>A0ABN9XPH9</accession>
<evidence type="ECO:0000256" key="1">
    <source>
        <dbReference type="SAM" id="MobiDB-lite"/>
    </source>
</evidence>
<sequence>ELAELPEEAEENELPEQPEPEGSDEDSGDEPETRGPLAAKGAPKLEDTEPVTAPEMVSLGALARDLQPVTSRFRATMAAELRTARNGQAYSYEEFIAHCGQRRGETKWAEAAPADRPERSPRRWGTWAGAAPVDPAVDPNSLAIVPAVVAVAAAPAARPAQVRVGPSKHGYVYERTELMHGGEPIYMCCRGREVGSHGRLSLVFLGSHWEAGEVPMGNMLLLASASDIVNSMEAAFRAAPDQDVLADGWHSWQCYAPREGTWWPSSEFQTTVLM</sequence>
<proteinExistence type="predicted"/>
<dbReference type="Proteomes" id="UP001189429">
    <property type="component" value="Unassembled WGS sequence"/>
</dbReference>
<feature type="non-terminal residue" evidence="2">
    <location>
        <position position="1"/>
    </location>
</feature>
<keyword evidence="3" id="KW-1185">Reference proteome</keyword>